<evidence type="ECO:0000256" key="4">
    <source>
        <dbReference type="ARBA" id="ARBA00023163"/>
    </source>
</evidence>
<sequence>MDDNMNTFLEPLCSASYKACDIDGNDCLKDQDRFLPICNVSKIMKKDLPFSAKIAKDAKQCVQECASEFISFVSSEAAEICQNDKRKTINGEDILQAFANLGFDNYVETLQNFLQTYREANKFENDIIDLGNNNNAQGRPWSMAPVNSNSSSELNIKLNMPHLLSMLPLTDLTSSNLNLENLLRDSDFQRAVLNHLKKSSTDEDSFNMDEAL</sequence>
<proteinExistence type="evidence at transcript level"/>
<dbReference type="SUPFAM" id="SSF47113">
    <property type="entry name" value="Histone-fold"/>
    <property type="match status" value="1"/>
</dbReference>
<keyword evidence="4" id="KW-0804">Transcription</keyword>
<evidence type="ECO:0000313" key="6">
    <source>
        <dbReference type="EMBL" id="ALX18674.1"/>
    </source>
</evidence>
<dbReference type="InterPro" id="IPR003958">
    <property type="entry name" value="CBFA_NFYB_domain"/>
</dbReference>
<gene>
    <name evidence="6" type="primary">NF-YB</name>
</gene>
<dbReference type="PANTHER" id="PTHR11064:SF9">
    <property type="entry name" value="NUCLEAR TRANSCRIPTION FACTOR Y SUBUNIT BETA"/>
    <property type="match status" value="1"/>
</dbReference>
<dbReference type="PANTHER" id="PTHR11064">
    <property type="entry name" value="CCAAT-BINDING TRANSCRIPTION FACTOR-RELATED"/>
    <property type="match status" value="1"/>
</dbReference>
<dbReference type="AlphaFoldDB" id="A0A172G7H7"/>
<dbReference type="PRINTS" id="PR00615">
    <property type="entry name" value="CCAATSUBUNTA"/>
</dbReference>
<dbReference type="CDD" id="cd22907">
    <property type="entry name" value="HFD_NFYB"/>
    <property type="match status" value="1"/>
</dbReference>
<evidence type="ECO:0000256" key="3">
    <source>
        <dbReference type="ARBA" id="ARBA00023125"/>
    </source>
</evidence>
<comment type="similarity">
    <text evidence="1">Belongs to the NFYB/HAP3 subunit family.</text>
</comment>
<organism evidence="6">
    <name type="scientific">Schmidtea mediterranea</name>
    <name type="common">Freshwater planarian flatworm</name>
    <dbReference type="NCBI Taxonomy" id="79327"/>
    <lineage>
        <taxon>Eukaryota</taxon>
        <taxon>Metazoa</taxon>
        <taxon>Spiralia</taxon>
        <taxon>Lophotrochozoa</taxon>
        <taxon>Platyhelminthes</taxon>
        <taxon>Rhabditophora</taxon>
        <taxon>Seriata</taxon>
        <taxon>Tricladida</taxon>
        <taxon>Continenticola</taxon>
        <taxon>Geoplanoidea</taxon>
        <taxon>Dugesiidae</taxon>
        <taxon>Schmidtea</taxon>
    </lineage>
</organism>
<dbReference type="GO" id="GO:0000978">
    <property type="term" value="F:RNA polymerase II cis-regulatory region sequence-specific DNA binding"/>
    <property type="evidence" value="ECO:0007669"/>
    <property type="project" value="TreeGrafter"/>
</dbReference>
<dbReference type="EMBL" id="KU366699">
    <property type="protein sequence ID" value="ALX18674.1"/>
    <property type="molecule type" value="mRNA"/>
</dbReference>
<dbReference type="InterPro" id="IPR027113">
    <property type="entry name" value="Transc_fact_NFYB/HAP3"/>
</dbReference>
<evidence type="ECO:0000256" key="1">
    <source>
        <dbReference type="ARBA" id="ARBA00009053"/>
    </source>
</evidence>
<dbReference type="GO" id="GO:0001228">
    <property type="term" value="F:DNA-binding transcription activator activity, RNA polymerase II-specific"/>
    <property type="evidence" value="ECO:0007669"/>
    <property type="project" value="InterPro"/>
</dbReference>
<evidence type="ECO:0000259" key="5">
    <source>
        <dbReference type="Pfam" id="PF00808"/>
    </source>
</evidence>
<protein>
    <submittedName>
        <fullName evidence="6">Nuclear factor-Y subunit B</fullName>
    </submittedName>
</protein>
<keyword evidence="3" id="KW-0238">DNA-binding</keyword>
<dbReference type="FunFam" id="1.10.20.10:FF:000099">
    <property type="entry name" value="nuclear transcription factor Y subunit beta"/>
    <property type="match status" value="1"/>
</dbReference>
<feature type="domain" description="Transcription factor CBF/NF-Y/archaeal histone" evidence="5">
    <location>
        <begin position="34"/>
        <end position="97"/>
    </location>
</feature>
<dbReference type="GO" id="GO:0046982">
    <property type="term" value="F:protein heterodimerization activity"/>
    <property type="evidence" value="ECO:0007669"/>
    <property type="project" value="InterPro"/>
</dbReference>
<evidence type="ECO:0000256" key="2">
    <source>
        <dbReference type="ARBA" id="ARBA00023015"/>
    </source>
</evidence>
<reference evidence="6" key="1">
    <citation type="submission" date="2015-12" db="EMBL/GenBank/DDBJ databases">
        <title>NF-YB Regulates Spermatogonial Stem Cell Self-renewal and Proliferation in the Planarian Schmidtea mediterranea.</title>
        <authorList>
            <person name="Iyer H."/>
            <person name="Collins J.J.III."/>
            <person name="Newmark P.A."/>
        </authorList>
    </citation>
    <scope>NUCLEOTIDE SEQUENCE</scope>
</reference>
<dbReference type="OrthoDB" id="386949at2759"/>
<dbReference type="Pfam" id="PF00808">
    <property type="entry name" value="CBFD_NFYB_HMF"/>
    <property type="match status" value="1"/>
</dbReference>
<dbReference type="GO" id="GO:0016602">
    <property type="term" value="C:CCAAT-binding factor complex"/>
    <property type="evidence" value="ECO:0007669"/>
    <property type="project" value="InterPro"/>
</dbReference>
<dbReference type="InterPro" id="IPR009072">
    <property type="entry name" value="Histone-fold"/>
</dbReference>
<name>A0A172G7H7_SCHMD</name>
<keyword evidence="2" id="KW-0805">Transcription regulation</keyword>
<dbReference type="Gene3D" id="1.10.20.10">
    <property type="entry name" value="Histone, subunit A"/>
    <property type="match status" value="1"/>
</dbReference>
<accession>A0A172G7H7</accession>